<organism evidence="4 5">
    <name type="scientific">Rapidithrix thailandica</name>
    <dbReference type="NCBI Taxonomy" id="413964"/>
    <lineage>
        <taxon>Bacteria</taxon>
        <taxon>Pseudomonadati</taxon>
        <taxon>Bacteroidota</taxon>
        <taxon>Cytophagia</taxon>
        <taxon>Cytophagales</taxon>
        <taxon>Flammeovirgaceae</taxon>
        <taxon>Rapidithrix</taxon>
    </lineage>
</organism>
<dbReference type="InterPro" id="IPR050248">
    <property type="entry name" value="Polysacc_deacetylase_ArnD"/>
</dbReference>
<comment type="caution">
    <text evidence="4">The sequence shown here is derived from an EMBL/GenBank/DDBJ whole genome shotgun (WGS) entry which is preliminary data.</text>
</comment>
<gene>
    <name evidence="4" type="ORF">AAG747_06690</name>
</gene>
<keyword evidence="1" id="KW-0479">Metal-binding</keyword>
<dbReference type="RefSeq" id="WP_346820372.1">
    <property type="nucleotide sequence ID" value="NZ_JBDKWZ010000003.1"/>
</dbReference>
<protein>
    <submittedName>
        <fullName evidence="4">Polysaccharide deacetylase family protein</fullName>
    </submittedName>
</protein>
<keyword evidence="2" id="KW-0378">Hydrolase</keyword>
<dbReference type="PROSITE" id="PS51677">
    <property type="entry name" value="NODB"/>
    <property type="match status" value="1"/>
</dbReference>
<proteinExistence type="predicted"/>
<dbReference type="GO" id="GO:0005975">
    <property type="term" value="P:carbohydrate metabolic process"/>
    <property type="evidence" value="ECO:0007669"/>
    <property type="project" value="InterPro"/>
</dbReference>
<accession>A0AAW9RWY8</accession>
<name>A0AAW9RWY8_9BACT</name>
<dbReference type="GO" id="GO:0016810">
    <property type="term" value="F:hydrolase activity, acting on carbon-nitrogen (but not peptide) bonds"/>
    <property type="evidence" value="ECO:0007669"/>
    <property type="project" value="InterPro"/>
</dbReference>
<dbReference type="InterPro" id="IPR002509">
    <property type="entry name" value="NODB_dom"/>
</dbReference>
<dbReference type="GO" id="GO:0046872">
    <property type="term" value="F:metal ion binding"/>
    <property type="evidence" value="ECO:0007669"/>
    <property type="project" value="UniProtKB-KW"/>
</dbReference>
<evidence type="ECO:0000259" key="3">
    <source>
        <dbReference type="PROSITE" id="PS51677"/>
    </source>
</evidence>
<reference evidence="4 5" key="1">
    <citation type="submission" date="2024-04" db="EMBL/GenBank/DDBJ databases">
        <title>Novel genus in family Flammeovirgaceae.</title>
        <authorList>
            <person name="Nguyen T.H."/>
            <person name="Vuong T.Q."/>
            <person name="Le H."/>
            <person name="Kim S.-G."/>
        </authorList>
    </citation>
    <scope>NUCLEOTIDE SEQUENCE [LARGE SCALE GENOMIC DNA]</scope>
    <source>
        <strain evidence="4 5">JCM 23209</strain>
    </source>
</reference>
<dbReference type="PANTHER" id="PTHR10587">
    <property type="entry name" value="GLYCOSYL TRANSFERASE-RELATED"/>
    <property type="match status" value="1"/>
</dbReference>
<keyword evidence="5" id="KW-1185">Reference proteome</keyword>
<dbReference type="InterPro" id="IPR011330">
    <property type="entry name" value="Glyco_hydro/deAcase_b/a-brl"/>
</dbReference>
<dbReference type="Proteomes" id="UP001403385">
    <property type="component" value="Unassembled WGS sequence"/>
</dbReference>
<dbReference type="AlphaFoldDB" id="A0AAW9RWY8"/>
<dbReference type="PANTHER" id="PTHR10587:SF133">
    <property type="entry name" value="CHITIN DEACETYLASE 1-RELATED"/>
    <property type="match status" value="1"/>
</dbReference>
<evidence type="ECO:0000256" key="1">
    <source>
        <dbReference type="ARBA" id="ARBA00022723"/>
    </source>
</evidence>
<dbReference type="EMBL" id="JBDKWZ010000003">
    <property type="protein sequence ID" value="MEN7547585.1"/>
    <property type="molecule type" value="Genomic_DNA"/>
</dbReference>
<dbReference type="Gene3D" id="3.20.20.370">
    <property type="entry name" value="Glycoside hydrolase/deacetylase"/>
    <property type="match status" value="1"/>
</dbReference>
<dbReference type="SUPFAM" id="SSF88713">
    <property type="entry name" value="Glycoside hydrolase/deacetylase"/>
    <property type="match status" value="1"/>
</dbReference>
<sequence>MKITLLYIFLFCGLLPELMGQSQVAITIDDVPNTHQYEKDGFKSRLLEQLDSLDLPVAIFINEGLLYKNTSTKKNLVLLKQWAKRKYITLGNHTYRHSRYSQVGFHAFMEDVEKGEKMLDKLALKYRKRLKYFRFPFNDLGEDSLQHAKIEQFLKAKDYQITPFTVESSDWMFNYLYEQYLEKGKTEEAKAIGKAYIDKTLALFDFFDSLSLKLYGRQIKQIYLCHDNTLNADYLATLVDKLQQKNYSFISLEEALEDKVYESPDVYYKKWGVSWVYRWMTDSKERSRLMRSEPSVEEYYKTYQELSTAGE</sequence>
<evidence type="ECO:0000313" key="4">
    <source>
        <dbReference type="EMBL" id="MEN7547585.1"/>
    </source>
</evidence>
<evidence type="ECO:0000313" key="5">
    <source>
        <dbReference type="Proteomes" id="UP001403385"/>
    </source>
</evidence>
<dbReference type="GO" id="GO:0016020">
    <property type="term" value="C:membrane"/>
    <property type="evidence" value="ECO:0007669"/>
    <property type="project" value="TreeGrafter"/>
</dbReference>
<evidence type="ECO:0000256" key="2">
    <source>
        <dbReference type="ARBA" id="ARBA00022801"/>
    </source>
</evidence>
<dbReference type="Pfam" id="PF01522">
    <property type="entry name" value="Polysacc_deac_1"/>
    <property type="match status" value="1"/>
</dbReference>
<feature type="domain" description="NodB homology" evidence="3">
    <location>
        <begin position="22"/>
        <end position="250"/>
    </location>
</feature>